<dbReference type="Gene3D" id="2.60.120.200">
    <property type="match status" value="1"/>
</dbReference>
<dbReference type="Proteomes" id="UP000196102">
    <property type="component" value="Unassembled WGS sequence"/>
</dbReference>
<evidence type="ECO:0000313" key="5">
    <source>
        <dbReference type="Proteomes" id="UP000196102"/>
    </source>
</evidence>
<dbReference type="RefSeq" id="WP_303687828.1">
    <property type="nucleotide sequence ID" value="NZ_CAJXYO010000009.1"/>
</dbReference>
<dbReference type="Gene3D" id="2.60.40.10">
    <property type="entry name" value="Immunoglobulins"/>
    <property type="match status" value="1"/>
</dbReference>
<dbReference type="SUPFAM" id="SSF49899">
    <property type="entry name" value="Concanavalin A-like lectins/glucanases"/>
    <property type="match status" value="1"/>
</dbReference>
<evidence type="ECO:0000256" key="2">
    <source>
        <dbReference type="ARBA" id="ARBA00023157"/>
    </source>
</evidence>
<dbReference type="GO" id="GO:0005975">
    <property type="term" value="P:carbohydrate metabolic process"/>
    <property type="evidence" value="ECO:0007669"/>
    <property type="project" value="UniProtKB-ARBA"/>
</dbReference>
<dbReference type="Pfam" id="PF13385">
    <property type="entry name" value="Laminin_G_3"/>
    <property type="match status" value="1"/>
</dbReference>
<organism evidence="4 5">
    <name type="scientific">Nonlabens dokdonensis</name>
    <dbReference type="NCBI Taxonomy" id="328515"/>
    <lineage>
        <taxon>Bacteria</taxon>
        <taxon>Pseudomonadati</taxon>
        <taxon>Bacteroidota</taxon>
        <taxon>Flavobacteriia</taxon>
        <taxon>Flavobacteriales</taxon>
        <taxon>Flavobacteriaceae</taxon>
        <taxon>Nonlabens</taxon>
    </lineage>
</organism>
<dbReference type="InterPro" id="IPR013320">
    <property type="entry name" value="ConA-like_dom_sf"/>
</dbReference>
<dbReference type="NCBIfam" id="NF012200">
    <property type="entry name" value="choice_anch_D"/>
    <property type="match status" value="1"/>
</dbReference>
<accession>A0A1Z8AJV3</accession>
<dbReference type="Gene3D" id="2.60.120.260">
    <property type="entry name" value="Galactose-binding domain-like"/>
    <property type="match status" value="1"/>
</dbReference>
<dbReference type="PANTHER" id="PTHR42535:SF2">
    <property type="entry name" value="CHROMOSOME UNDETERMINED SCAFFOLD_146, WHOLE GENOME SHOTGUN SEQUENCE"/>
    <property type="match status" value="1"/>
</dbReference>
<evidence type="ECO:0000313" key="4">
    <source>
        <dbReference type="EMBL" id="OUS10603.1"/>
    </source>
</evidence>
<dbReference type="InterPro" id="IPR058515">
    <property type="entry name" value="DUF8202"/>
</dbReference>
<dbReference type="Pfam" id="PF26628">
    <property type="entry name" value="DUF8202"/>
    <property type="match status" value="1"/>
</dbReference>
<dbReference type="InterPro" id="IPR006558">
    <property type="entry name" value="LamG-like"/>
</dbReference>
<dbReference type="SMART" id="SM00560">
    <property type="entry name" value="LamGL"/>
    <property type="match status" value="1"/>
</dbReference>
<comment type="caution">
    <text evidence="4">The sequence shown here is derived from an EMBL/GenBank/DDBJ whole genome shotgun (WGS) entry which is preliminary data.</text>
</comment>
<dbReference type="PANTHER" id="PTHR42535">
    <property type="entry name" value="OOKINETE PROTEIN, PUTATIVE-RELATED"/>
    <property type="match status" value="1"/>
</dbReference>
<reference evidence="5" key="1">
    <citation type="journal article" date="2017" name="Proc. Natl. Acad. Sci. U.S.A.">
        <title>Simulation of Deepwater Horizon oil plume reveals substrate specialization within a complex community of hydrocarbon-degraders.</title>
        <authorList>
            <person name="Hu P."/>
            <person name="Dubinsky E.A."/>
            <person name="Probst A.J."/>
            <person name="Wang J."/>
            <person name="Sieber C.M.K."/>
            <person name="Tom L.M."/>
            <person name="Gardinali P."/>
            <person name="Banfield J.F."/>
            <person name="Atlas R.M."/>
            <person name="Andersen G.L."/>
        </authorList>
    </citation>
    <scope>NUCLEOTIDE SEQUENCE [LARGE SCALE GENOMIC DNA]</scope>
</reference>
<feature type="domain" description="LamG-like jellyroll fold" evidence="3">
    <location>
        <begin position="955"/>
        <end position="1090"/>
    </location>
</feature>
<dbReference type="InterPro" id="IPR013783">
    <property type="entry name" value="Ig-like_fold"/>
</dbReference>
<name>A0A1Z8AJV3_9FLAO</name>
<dbReference type="InterPro" id="IPR026444">
    <property type="entry name" value="Secre_tail"/>
</dbReference>
<dbReference type="EMBL" id="MAAX01000194">
    <property type="protein sequence ID" value="OUS10603.1"/>
    <property type="molecule type" value="Genomic_DNA"/>
</dbReference>
<proteinExistence type="predicted"/>
<evidence type="ECO:0000256" key="1">
    <source>
        <dbReference type="ARBA" id="ARBA00022729"/>
    </source>
</evidence>
<protein>
    <recommendedName>
        <fullName evidence="3">LamG-like jellyroll fold domain-containing protein</fullName>
    </recommendedName>
</protein>
<gene>
    <name evidence="4" type="ORF">A9Q93_12730</name>
</gene>
<dbReference type="NCBIfam" id="TIGR04183">
    <property type="entry name" value="Por_Secre_tail"/>
    <property type="match status" value="1"/>
</dbReference>
<dbReference type="GO" id="GO:0004553">
    <property type="term" value="F:hydrolase activity, hydrolyzing O-glycosyl compounds"/>
    <property type="evidence" value="ECO:0007669"/>
    <property type="project" value="UniProtKB-ARBA"/>
</dbReference>
<evidence type="ECO:0000259" key="3">
    <source>
        <dbReference type="SMART" id="SM00560"/>
    </source>
</evidence>
<keyword evidence="2" id="KW-1015">Disulfide bond</keyword>
<sequence length="1786" mass="194686">MKKITFPTFIKYFSFTIFIFFAQIVTAQSSEVVVSINWPQWSGDNSFEIFDPSGTSIFNYCDPSNCSNGAAGSHSATLNLGCLPNANGYTLTVRDFYGDGWNGAGANITVTVAGTVVVNGSLNTGTTASANFNVSGGGSCTLSPEIDVTGFGTSIPDNSNAPNSTDGTDFGITDLGTSITRTFTIENTGGADLNLSGAPVTITGTNALDFNVIVQPNAVIPAGGSDTFTVEYSRITVGVSDATINFTSDDADEGSYNFDITAQVASPVSTLYYENFDAGAAGWSTTTAGGFQFSLGTVPNEKGEGNYWYTDNWNNYPSNRTATLTSPIISSLGYTDLKFYIDFRTNTNDNDDGMRVQYSIDGGTNWTTLGNDSSGENWYNFGDVDGFANGADAWAGDSTTRDASLSRFEEASHVLPIGTENNPLLRLRVQFASDGDNTRDDGALFDNIIITGRKINPDLAADGPADVNDNLTLWLRSQDIAATDGSTLPLWEDQALDNDAFEIPTNAPMFANNVNNNINFNATVAFDRAAQQHLRGKGGLNSGDYWIVVRSTIDMTNELAGETMLIGAKVSKESPSQDPSGLGWGPVSVRFEDPVLSHCVSSFSQTSPAPESYGRSFESTTRTFDDVHILNVKNNPNNNGTEIYLNGRKIDNATGFSEFTNANMDFNSFVNKPFYLGAGRYQLNGLPFETHLDGEITEVFSYRDRKSDAVQQKIYSYLAIKNGVSLHNPTSTLDDHRADWDYLDSNNNVIWDYSSNTTFNYDVAGIGRDDNSELFQKQSKSENSTSIVAIGLNKVEDLGSQNSANFENDKDFLIWGHNGQDLNAFSSVINHDVGVTNAVLTNITRMNRVWKIEEKTTSDIGKTEVRVATTDFSGLPALTANREYVLMIADDPNFTTNLETRFFLEDGSYQRASYNFDGIKYFTLAVTDVKFEDRSVAFDGVDDNIIIDNPQGFGGRFTAGAWVLSQGSNSTNTERTIVAKRANGSGFQLSLRDDNRIILRWNSSTSLEELVSNTALNNGIWRHIAVTYDGSLAKIYIDGVEDTQAAIGAPVADSNLLGLGARIEENETAVEHFNGELDEIRMWDVALTEKQIRFIMNQELQENSTLLNGSVIPSTITKNDVAGIDWERLVAYYSMNSFIGASLNDESVNKGYGRMANENFFELRTQTAPLPYQSNGNGDWEDQSSWANGSLLYTPGSTRVINGNVVKIDWNIVKTNNEVTIANSDITVLGLFVQSNQLNVDNDHGLTVTHLLDLSSSIDLKGESQLVQTTDSDLVENNTGFIERDQQGTGVTFDYNYWSSPVSRIVNNSTNNGYTISGNLKDGTLVNNPRDLNFTSRNVRDGAPGNATTAATISGRWLYAYRDLTSNTYSNWEYLGPNGALNAGEGFTMKGTGAASDQNYVFVGKPNNGNIDLDIDAGNDYLIGNPYPSALDAHEFISDNPQLDGTLYFWEHWGGNTHVLANYQGGYAMYNFSGGVPNATVGTSNPDVNQGGIPTKRPERFVPVAQGFFVTGVADGTIRFRNDQRQFVTEASGNSLFVAAPGNSSSSSAFDDYNSFNDNRPKIRLGFASPSTIYRQVLLTVDPNATMGYDNAFDGLQIDEQREDMAFVLGNQNLSIQGINAIDPAVELPLMVKLQASGSFTIQLDDVQNIDPTQQIFLKDAVANTYTDLMNGAYVSPTLSAGTNNTRYSIVFTDPTTLSNEQVELLESDLVVYTPNNTETLNVKKGTDINIDTITITNMLGQQVQSWDVSDQDGILSVSTVNIAKGNYIVQLFTNYGLQTRKVIIQ</sequence>
<keyword evidence="1" id="KW-0732">Signal</keyword>